<dbReference type="EMBL" id="JBHUHY010000019">
    <property type="protein sequence ID" value="MFD2188674.1"/>
    <property type="molecule type" value="Genomic_DNA"/>
</dbReference>
<evidence type="ECO:0000313" key="1">
    <source>
        <dbReference type="EMBL" id="MFD2188674.1"/>
    </source>
</evidence>
<feature type="non-terminal residue" evidence="1">
    <location>
        <position position="1"/>
    </location>
</feature>
<reference evidence="2" key="1">
    <citation type="journal article" date="2019" name="Int. J. Syst. Evol. Microbiol.">
        <title>The Global Catalogue of Microorganisms (GCM) 10K type strain sequencing project: providing services to taxonomists for standard genome sequencing and annotation.</title>
        <authorList>
            <consortium name="The Broad Institute Genomics Platform"/>
            <consortium name="The Broad Institute Genome Sequencing Center for Infectious Disease"/>
            <person name="Wu L."/>
            <person name="Ma J."/>
        </authorList>
    </citation>
    <scope>NUCLEOTIDE SEQUENCE [LARGE SCALE GENOMIC DNA]</scope>
    <source>
        <strain evidence="2">DT92</strain>
    </source>
</reference>
<evidence type="ECO:0008006" key="3">
    <source>
        <dbReference type="Google" id="ProtNLM"/>
    </source>
</evidence>
<comment type="caution">
    <text evidence="1">The sequence shown here is derived from an EMBL/GenBank/DDBJ whole genome shotgun (WGS) entry which is preliminary data.</text>
</comment>
<gene>
    <name evidence="1" type="ORF">ACFSJT_17840</name>
</gene>
<sequence length="220" mass="25046">INDRGYGVSFEEGYVEDEKGKKVMSFVSNRFGMGKFGFRPVKGKRFTAVARFANGEEVRTFFPKAEDVGVSIIITNIMENEIMIELNTNEETIAQLTDKNHYILVRQNQLSKKLPIHFLPNELKKLISIERDLLFDGMNVITFFQDDVPVLERLLMNSFDDSLGKSVVVSKEAIVKDSIITSVHIPQKDGVRYDISISVLPEETKSYVPNDNIYSAMLLR</sequence>
<accession>A0ABW5B3B9</accession>
<feature type="non-terminal residue" evidence="1">
    <location>
        <position position="220"/>
    </location>
</feature>
<dbReference type="Proteomes" id="UP001597344">
    <property type="component" value="Unassembled WGS sequence"/>
</dbReference>
<organism evidence="1 2">
    <name type="scientific">Aquimarina celericrescens</name>
    <dbReference type="NCBI Taxonomy" id="1964542"/>
    <lineage>
        <taxon>Bacteria</taxon>
        <taxon>Pseudomonadati</taxon>
        <taxon>Bacteroidota</taxon>
        <taxon>Flavobacteriia</taxon>
        <taxon>Flavobacteriales</taxon>
        <taxon>Flavobacteriaceae</taxon>
        <taxon>Aquimarina</taxon>
    </lineage>
</organism>
<name>A0ABW5B3B9_9FLAO</name>
<protein>
    <recommendedName>
        <fullName evidence="3">ATP-binding protein</fullName>
    </recommendedName>
</protein>
<keyword evidence="2" id="KW-1185">Reference proteome</keyword>
<dbReference type="RefSeq" id="WP_378321703.1">
    <property type="nucleotide sequence ID" value="NZ_JBHUHY010000019.1"/>
</dbReference>
<proteinExistence type="predicted"/>
<evidence type="ECO:0000313" key="2">
    <source>
        <dbReference type="Proteomes" id="UP001597344"/>
    </source>
</evidence>